<sequence length="207" mass="23030">MTKSGYIDAAFRSSRNNEAYFFMNDKYILLDYAPGTGNDKILYGPSLVRDGFRSLAHTIFGSYGIDCSFNTDNNEAFIFYENFCALIDYAPYSGNVKIISGPKKIADMFPFFKGTMFEKGVDAAFSIKNIIDGFMCFRGTIFENGIDAAFASHKTNEAYFFKGEYYARVTFTPGTTYDYIMDGVSALLTIGLLFAVACGHNLPAPTQ</sequence>
<evidence type="ECO:0000256" key="1">
    <source>
        <dbReference type="PROSITE-ProRule" id="PRU01011"/>
    </source>
</evidence>
<feature type="repeat" description="Hemopexin" evidence="1">
    <location>
        <begin position="143"/>
        <end position="196"/>
    </location>
</feature>
<accession>G7L360</accession>
<proteinExistence type="predicted"/>
<dbReference type="HOGENOM" id="CLU_080828_0_0_1"/>
<dbReference type="InterPro" id="IPR018487">
    <property type="entry name" value="Hemopexin-like_repeat"/>
</dbReference>
<gene>
    <name evidence="2" type="ordered locus">MTR_7g012000</name>
</gene>
<reference evidence="3" key="3">
    <citation type="submission" date="2015-04" db="UniProtKB">
        <authorList>
            <consortium name="EnsemblPlants"/>
        </authorList>
    </citation>
    <scope>IDENTIFICATION</scope>
    <source>
        <strain evidence="3">cv. Jemalong A17</strain>
    </source>
</reference>
<dbReference type="SUPFAM" id="SSF50923">
    <property type="entry name" value="Hemopexin-like domain"/>
    <property type="match status" value="1"/>
</dbReference>
<organism evidence="2 4">
    <name type="scientific">Medicago truncatula</name>
    <name type="common">Barrel medic</name>
    <name type="synonym">Medicago tribuloides</name>
    <dbReference type="NCBI Taxonomy" id="3880"/>
    <lineage>
        <taxon>Eukaryota</taxon>
        <taxon>Viridiplantae</taxon>
        <taxon>Streptophyta</taxon>
        <taxon>Embryophyta</taxon>
        <taxon>Tracheophyta</taxon>
        <taxon>Spermatophyta</taxon>
        <taxon>Magnoliopsida</taxon>
        <taxon>eudicotyledons</taxon>
        <taxon>Gunneridae</taxon>
        <taxon>Pentapetalae</taxon>
        <taxon>rosids</taxon>
        <taxon>fabids</taxon>
        <taxon>Fabales</taxon>
        <taxon>Fabaceae</taxon>
        <taxon>Papilionoideae</taxon>
        <taxon>50 kb inversion clade</taxon>
        <taxon>NPAAA clade</taxon>
        <taxon>Hologalegina</taxon>
        <taxon>IRL clade</taxon>
        <taxon>Trifolieae</taxon>
        <taxon>Medicago</taxon>
    </lineage>
</organism>
<dbReference type="Pfam" id="PF00045">
    <property type="entry name" value="Hemopexin"/>
    <property type="match status" value="1"/>
</dbReference>
<dbReference type="AlphaFoldDB" id="G7L360"/>
<evidence type="ECO:0000313" key="3">
    <source>
        <dbReference type="EnsemblPlants" id="AES77550"/>
    </source>
</evidence>
<dbReference type="Gene3D" id="2.110.10.10">
    <property type="entry name" value="Hemopexin-like domain"/>
    <property type="match status" value="2"/>
</dbReference>
<dbReference type="EnsemblPlants" id="AES77550">
    <property type="protein sequence ID" value="AES77550"/>
    <property type="gene ID" value="MTR_7g012000"/>
</dbReference>
<dbReference type="SMART" id="SM00120">
    <property type="entry name" value="HX"/>
    <property type="match status" value="2"/>
</dbReference>
<dbReference type="Proteomes" id="UP000002051">
    <property type="component" value="Unassembled WGS sequence"/>
</dbReference>
<evidence type="ECO:0000313" key="2">
    <source>
        <dbReference type="EMBL" id="AES77550.2"/>
    </source>
</evidence>
<dbReference type="EMBL" id="CM001223">
    <property type="protein sequence ID" value="AES77550.2"/>
    <property type="molecule type" value="Genomic_DNA"/>
</dbReference>
<reference evidence="2 4" key="1">
    <citation type="journal article" date="2011" name="Nature">
        <title>The Medicago genome provides insight into the evolution of rhizobial symbioses.</title>
        <authorList>
            <person name="Young N.D."/>
            <person name="Debelle F."/>
            <person name="Oldroyd G.E."/>
            <person name="Geurts R."/>
            <person name="Cannon S.B."/>
            <person name="Udvardi M.K."/>
            <person name="Benedito V.A."/>
            <person name="Mayer K.F."/>
            <person name="Gouzy J."/>
            <person name="Schoof H."/>
            <person name="Van de Peer Y."/>
            <person name="Proost S."/>
            <person name="Cook D.R."/>
            <person name="Meyers B.C."/>
            <person name="Spannagl M."/>
            <person name="Cheung F."/>
            <person name="De Mita S."/>
            <person name="Krishnakumar V."/>
            <person name="Gundlach H."/>
            <person name="Zhou S."/>
            <person name="Mudge J."/>
            <person name="Bharti A.K."/>
            <person name="Murray J.D."/>
            <person name="Naoumkina M.A."/>
            <person name="Rosen B."/>
            <person name="Silverstein K.A."/>
            <person name="Tang H."/>
            <person name="Rombauts S."/>
            <person name="Zhao P.X."/>
            <person name="Zhou P."/>
            <person name="Barbe V."/>
            <person name="Bardou P."/>
            <person name="Bechner M."/>
            <person name="Bellec A."/>
            <person name="Berger A."/>
            <person name="Berges H."/>
            <person name="Bidwell S."/>
            <person name="Bisseling T."/>
            <person name="Choisne N."/>
            <person name="Couloux A."/>
            <person name="Denny R."/>
            <person name="Deshpande S."/>
            <person name="Dai X."/>
            <person name="Doyle J.J."/>
            <person name="Dudez A.M."/>
            <person name="Farmer A.D."/>
            <person name="Fouteau S."/>
            <person name="Franken C."/>
            <person name="Gibelin C."/>
            <person name="Gish J."/>
            <person name="Goldstein S."/>
            <person name="Gonzalez A.J."/>
            <person name="Green P.J."/>
            <person name="Hallab A."/>
            <person name="Hartog M."/>
            <person name="Hua A."/>
            <person name="Humphray S.J."/>
            <person name="Jeong D.H."/>
            <person name="Jing Y."/>
            <person name="Jocker A."/>
            <person name="Kenton S.M."/>
            <person name="Kim D.J."/>
            <person name="Klee K."/>
            <person name="Lai H."/>
            <person name="Lang C."/>
            <person name="Lin S."/>
            <person name="Macmil S.L."/>
            <person name="Magdelenat G."/>
            <person name="Matthews L."/>
            <person name="McCorrison J."/>
            <person name="Monaghan E.L."/>
            <person name="Mun J.H."/>
            <person name="Najar F.Z."/>
            <person name="Nicholson C."/>
            <person name="Noirot C."/>
            <person name="O'Bleness M."/>
            <person name="Paule C.R."/>
            <person name="Poulain J."/>
            <person name="Prion F."/>
            <person name="Qin B."/>
            <person name="Qu C."/>
            <person name="Retzel E.F."/>
            <person name="Riddle C."/>
            <person name="Sallet E."/>
            <person name="Samain S."/>
            <person name="Samson N."/>
            <person name="Sanders I."/>
            <person name="Saurat O."/>
            <person name="Scarpelli C."/>
            <person name="Schiex T."/>
            <person name="Segurens B."/>
            <person name="Severin A.J."/>
            <person name="Sherrier D.J."/>
            <person name="Shi R."/>
            <person name="Sims S."/>
            <person name="Singer S.R."/>
            <person name="Sinharoy S."/>
            <person name="Sterck L."/>
            <person name="Viollet A."/>
            <person name="Wang B.B."/>
            <person name="Wang K."/>
            <person name="Wang M."/>
            <person name="Wang X."/>
            <person name="Warfsmann J."/>
            <person name="Weissenbach J."/>
            <person name="White D.D."/>
            <person name="White J.D."/>
            <person name="Wiley G.B."/>
            <person name="Wincker P."/>
            <person name="Xing Y."/>
            <person name="Yang L."/>
            <person name="Yao Z."/>
            <person name="Ying F."/>
            <person name="Zhai J."/>
            <person name="Zhou L."/>
            <person name="Zuber A."/>
            <person name="Denarie J."/>
            <person name="Dixon R.A."/>
            <person name="May G.D."/>
            <person name="Schwartz D.C."/>
            <person name="Rogers J."/>
            <person name="Quetier F."/>
            <person name="Town C.D."/>
            <person name="Roe B.A."/>
        </authorList>
    </citation>
    <scope>NUCLEOTIDE SEQUENCE [LARGE SCALE GENOMIC DNA]</scope>
    <source>
        <strain evidence="2">A17</strain>
        <strain evidence="3 4">cv. Jemalong A17</strain>
    </source>
</reference>
<feature type="repeat" description="Hemopexin" evidence="1">
    <location>
        <begin position="4"/>
        <end position="55"/>
    </location>
</feature>
<dbReference type="InterPro" id="IPR036375">
    <property type="entry name" value="Hemopexin-like_dom_sf"/>
</dbReference>
<keyword evidence="4" id="KW-1185">Reference proteome</keyword>
<accession>A0A0C3W1Q1</accession>
<dbReference type="PROSITE" id="PS51642">
    <property type="entry name" value="HEMOPEXIN_2"/>
    <property type="match status" value="2"/>
</dbReference>
<dbReference type="PaxDb" id="3880-AES77550"/>
<reference evidence="2 4" key="2">
    <citation type="journal article" date="2014" name="BMC Genomics">
        <title>An improved genome release (version Mt4.0) for the model legume Medicago truncatula.</title>
        <authorList>
            <person name="Tang H."/>
            <person name="Krishnakumar V."/>
            <person name="Bidwell S."/>
            <person name="Rosen B."/>
            <person name="Chan A."/>
            <person name="Zhou S."/>
            <person name="Gentzbittel L."/>
            <person name="Childs K.L."/>
            <person name="Yandell M."/>
            <person name="Gundlach H."/>
            <person name="Mayer K.F."/>
            <person name="Schwartz D.C."/>
            <person name="Town C.D."/>
        </authorList>
    </citation>
    <scope>GENOME REANNOTATION</scope>
    <source>
        <strain evidence="3 4">cv. Jemalong A17</strain>
    </source>
</reference>
<evidence type="ECO:0000313" key="4">
    <source>
        <dbReference type="Proteomes" id="UP000002051"/>
    </source>
</evidence>
<name>G7L360_MEDTR</name>
<protein>
    <submittedName>
        <fullName evidence="2">Albumin-2 protein</fullName>
    </submittedName>
</protein>